<dbReference type="GO" id="GO:0005886">
    <property type="term" value="C:plasma membrane"/>
    <property type="evidence" value="ECO:0007669"/>
    <property type="project" value="UniProtKB-SubCell"/>
</dbReference>
<keyword evidence="10 17" id="KW-0547">Nucleotide-binding</keyword>
<proteinExistence type="inferred from homology"/>
<evidence type="ECO:0000256" key="13">
    <source>
        <dbReference type="ARBA" id="ARBA00022989"/>
    </source>
</evidence>
<evidence type="ECO:0000256" key="1">
    <source>
        <dbReference type="ARBA" id="ARBA00004251"/>
    </source>
</evidence>
<feature type="domain" description="Protein kinase" evidence="19">
    <location>
        <begin position="272"/>
        <end position="547"/>
    </location>
</feature>
<evidence type="ECO:0000256" key="8">
    <source>
        <dbReference type="ARBA" id="ARBA00022692"/>
    </source>
</evidence>
<dbReference type="EMBL" id="SZYD01000012">
    <property type="protein sequence ID" value="KAD4585404.1"/>
    <property type="molecule type" value="Genomic_DNA"/>
</dbReference>
<sequence length="1231" mass="137647">MQTVEDGIDEGEEPLEHIIFENVSDDEDQSEEDGDAMETDVEYNEEHKQSVMLVMMTLKEILNGQCQMSVFAVPNGITAPQVKLVLVVAPGAVAPADVHPLAVHTEHQLPPPSTKSQPLLDEEEWGLVTWVQDSIKEGNLKNIIDLDIRGEISPKCLKEYVKLAERCLHNSPKHRPTMAEILFSLESVMAIQEKFNNSLQSASRTLFGRMVNLFPFSSNQENSVQGDLNLSTTSKGNNMFPLMKEVPAHFPSPSPILKEFRFSDLEKATGRFSPDLLLGEGGFGKVFLGWVKENTLAPSKQGVGMSVAVKRLDKESFQGAAEWQVNFLGHLAHPNIIRLMGYCREELEHLLVYEYMSNKNEIFTHAPDIAELLSWGTRLSIMIGVARGLAYLHLKNIIHRDLKPSNILLNEDFNAKLEDFGLARKCGSETEETHVSTRVMGTYGYAAPEYIRTGHLTAKCDIYGLGVVLLESRAVDKSLDEEQWGLVAWVQDSIKEGNSKNIIDSDIRGEISPKCLKEYVKLTERCLHNSPKQRPNMAEILFSLEYVMAIQEKFNNSLQSASRTLFGRMVNLFPFSSNQENSVQGDLNLSTTSKGNNMFPLMKEVPAHFPSPSPILKEFRFSDLEKTTGSFSPDLILGEGGFGKVFLGWVKENTLSPSKQDVGMSVAVKRLDKESFQGAAEWQAEVNFLGHLAHPNIIRLLGYCREELEHLLVYEYMSNKSFDRFLFSDIAELLSWGTRLSIMIGVARGLAYLHSKNIIHRDLKPSNILLNEDFNAKLGDSGLARKCGSETEETLVSTRVMGTYGYAAPEYLATGHLTAKCDIYGLGVVLLESRAVDRSLDEEEWGLVTWVQDSIKEGNLKRIIDLDIRGEISPKCLKEYVKLAERCLNNSPKQRPTIAEVVVGLESIMALQERFNNSLQVAGKTIFVRMVNMLPFTSNGENSVQGDSKLSNSKGNNRVACSAVDSDEVPVHFRRPSPNMKVFKFSDLKKATRSFSPDLILGEGGFGKVFLGWVDENTLAPSKQGVGMAVAVKRLKQKSSQGAAEWLAEVNFLGHMDHPNIIRLLGYCKDETEHLLVYDYMPNRSFDRFLFTGDFGLVKYGPKIGETHVTTRIMGTYGYAAPEYITTGHLTTKSDIYGFGIVLLVSITGRRALDAKRPEGQQSLVDWASLVQSNRRNLKKIMDPRLEHIYPLQGAFECVALALRCVANKPKDRPSSEEALKTLEHIYALYK</sequence>
<accession>A0A5N6NCA7</accession>
<evidence type="ECO:0000256" key="11">
    <source>
        <dbReference type="ARBA" id="ARBA00022777"/>
    </source>
</evidence>
<dbReference type="GO" id="GO:0004674">
    <property type="term" value="F:protein serine/threonine kinase activity"/>
    <property type="evidence" value="ECO:0007669"/>
    <property type="project" value="UniProtKB-KW"/>
</dbReference>
<dbReference type="EC" id="2.7.11.1" evidence="4"/>
<evidence type="ECO:0000256" key="14">
    <source>
        <dbReference type="ARBA" id="ARBA00023136"/>
    </source>
</evidence>
<dbReference type="GO" id="GO:0005524">
    <property type="term" value="F:ATP binding"/>
    <property type="evidence" value="ECO:0007669"/>
    <property type="project" value="UniProtKB-UniRule"/>
</dbReference>
<feature type="binding site" evidence="17">
    <location>
        <position position="669"/>
    </location>
    <ligand>
        <name>ATP</name>
        <dbReference type="ChEBI" id="CHEBI:30616"/>
    </ligand>
</feature>
<evidence type="ECO:0000256" key="18">
    <source>
        <dbReference type="SAM" id="MobiDB-lite"/>
    </source>
</evidence>
<keyword evidence="15" id="KW-0675">Receptor</keyword>
<feature type="compositionally biased region" description="Acidic residues" evidence="18">
    <location>
        <begin position="23"/>
        <end position="40"/>
    </location>
</feature>
<dbReference type="SMART" id="SM00220">
    <property type="entry name" value="S_TKc"/>
    <property type="match status" value="3"/>
</dbReference>
<evidence type="ECO:0000313" key="20">
    <source>
        <dbReference type="EMBL" id="KAD4585404.1"/>
    </source>
</evidence>
<comment type="similarity">
    <text evidence="3">In the C-terminal section; belongs to the protein kinase superfamily. Ser/Thr protein kinase family.</text>
</comment>
<dbReference type="InterPro" id="IPR011009">
    <property type="entry name" value="Kinase-like_dom_sf"/>
</dbReference>
<dbReference type="InterPro" id="IPR001245">
    <property type="entry name" value="Ser-Thr/Tyr_kinase_cat_dom"/>
</dbReference>
<dbReference type="FunFam" id="1.10.510.10:FF:000240">
    <property type="entry name" value="Lectin-domain containing receptor kinase A4.3"/>
    <property type="match status" value="2"/>
</dbReference>
<evidence type="ECO:0000256" key="12">
    <source>
        <dbReference type="ARBA" id="ARBA00022840"/>
    </source>
</evidence>
<dbReference type="PROSITE" id="PS00108">
    <property type="entry name" value="PROTEIN_KINASE_ST"/>
    <property type="match status" value="2"/>
</dbReference>
<evidence type="ECO:0000256" key="5">
    <source>
        <dbReference type="ARBA" id="ARBA00022475"/>
    </source>
</evidence>
<evidence type="ECO:0000256" key="16">
    <source>
        <dbReference type="ARBA" id="ARBA00023180"/>
    </source>
</evidence>
<evidence type="ECO:0000313" key="21">
    <source>
        <dbReference type="Proteomes" id="UP000326396"/>
    </source>
</evidence>
<dbReference type="Proteomes" id="UP000326396">
    <property type="component" value="Linkage Group LG2"/>
</dbReference>
<name>A0A5N6NCA7_9ASTR</name>
<dbReference type="InterPro" id="IPR017441">
    <property type="entry name" value="Protein_kinase_ATP_BS"/>
</dbReference>
<feature type="binding site" evidence="17">
    <location>
        <position position="310"/>
    </location>
    <ligand>
        <name>ATP</name>
        <dbReference type="ChEBI" id="CHEBI:30616"/>
    </ligand>
</feature>
<dbReference type="InterPro" id="IPR008271">
    <property type="entry name" value="Ser/Thr_kinase_AS"/>
</dbReference>
<comment type="similarity">
    <text evidence="2">In the N-terminal section; belongs to the leguminous lectin family.</text>
</comment>
<dbReference type="GO" id="GO:0002229">
    <property type="term" value="P:defense response to oomycetes"/>
    <property type="evidence" value="ECO:0007669"/>
    <property type="project" value="UniProtKB-ARBA"/>
</dbReference>
<keyword evidence="11" id="KW-0418">Kinase</keyword>
<dbReference type="InterPro" id="IPR000719">
    <property type="entry name" value="Prot_kinase_dom"/>
</dbReference>
<evidence type="ECO:0000256" key="15">
    <source>
        <dbReference type="ARBA" id="ARBA00023170"/>
    </source>
</evidence>
<evidence type="ECO:0000256" key="17">
    <source>
        <dbReference type="PROSITE-ProRule" id="PRU10141"/>
    </source>
</evidence>
<feature type="region of interest" description="Disordered" evidence="18">
    <location>
        <begin position="21"/>
        <end position="40"/>
    </location>
</feature>
<feature type="domain" description="Protein kinase" evidence="19">
    <location>
        <begin position="631"/>
        <end position="909"/>
    </location>
</feature>
<dbReference type="PROSITE" id="PS00107">
    <property type="entry name" value="PROTEIN_KINASE_ATP"/>
    <property type="match status" value="3"/>
</dbReference>
<organism evidence="20 21">
    <name type="scientific">Mikania micrantha</name>
    <name type="common">bitter vine</name>
    <dbReference type="NCBI Taxonomy" id="192012"/>
    <lineage>
        <taxon>Eukaryota</taxon>
        <taxon>Viridiplantae</taxon>
        <taxon>Streptophyta</taxon>
        <taxon>Embryophyta</taxon>
        <taxon>Tracheophyta</taxon>
        <taxon>Spermatophyta</taxon>
        <taxon>Magnoliopsida</taxon>
        <taxon>eudicotyledons</taxon>
        <taxon>Gunneridae</taxon>
        <taxon>Pentapetalae</taxon>
        <taxon>asterids</taxon>
        <taxon>campanulids</taxon>
        <taxon>Asterales</taxon>
        <taxon>Asteraceae</taxon>
        <taxon>Asteroideae</taxon>
        <taxon>Heliantheae alliance</taxon>
        <taxon>Eupatorieae</taxon>
        <taxon>Mikania</taxon>
    </lineage>
</organism>
<protein>
    <recommendedName>
        <fullName evidence="4">non-specific serine/threonine protein kinase</fullName>
        <ecNumber evidence="4">2.7.11.1</ecNumber>
    </recommendedName>
</protein>
<evidence type="ECO:0000256" key="7">
    <source>
        <dbReference type="ARBA" id="ARBA00022679"/>
    </source>
</evidence>
<keyword evidence="13" id="KW-1133">Transmembrane helix</keyword>
<dbReference type="Pfam" id="PF07714">
    <property type="entry name" value="PK_Tyr_Ser-Thr"/>
    <property type="match status" value="1"/>
</dbReference>
<keyword evidence="5" id="KW-1003">Cell membrane</keyword>
<keyword evidence="12 17" id="KW-0067">ATP-binding</keyword>
<keyword evidence="21" id="KW-1185">Reference proteome</keyword>
<evidence type="ECO:0000256" key="6">
    <source>
        <dbReference type="ARBA" id="ARBA00022527"/>
    </source>
</evidence>
<dbReference type="PANTHER" id="PTHR45621">
    <property type="entry name" value="OS01G0588500 PROTEIN-RELATED"/>
    <property type="match status" value="1"/>
</dbReference>
<evidence type="ECO:0000256" key="9">
    <source>
        <dbReference type="ARBA" id="ARBA00022729"/>
    </source>
</evidence>
<comment type="subcellular location">
    <subcellularLocation>
        <location evidence="1">Cell membrane</location>
        <topology evidence="1">Single-pass type I membrane protein</topology>
    </subcellularLocation>
</comment>
<evidence type="ECO:0000259" key="19">
    <source>
        <dbReference type="PROSITE" id="PS50011"/>
    </source>
</evidence>
<feature type="binding site" evidence="17">
    <location>
        <position position="1033"/>
    </location>
    <ligand>
        <name>ATP</name>
        <dbReference type="ChEBI" id="CHEBI:30616"/>
    </ligand>
</feature>
<keyword evidence="9" id="KW-0732">Signal</keyword>
<evidence type="ECO:0000256" key="10">
    <source>
        <dbReference type="ARBA" id="ARBA00022741"/>
    </source>
</evidence>
<dbReference type="SUPFAM" id="SSF56112">
    <property type="entry name" value="Protein kinase-like (PK-like)"/>
    <property type="match status" value="4"/>
</dbReference>
<keyword evidence="7" id="KW-0808">Transferase</keyword>
<dbReference type="OrthoDB" id="4062651at2759"/>
<dbReference type="Gene3D" id="3.30.200.20">
    <property type="entry name" value="Phosphorylase Kinase, domain 1"/>
    <property type="match status" value="3"/>
</dbReference>
<dbReference type="AlphaFoldDB" id="A0A5N6NCA7"/>
<dbReference type="Pfam" id="PF00069">
    <property type="entry name" value="Pkinase"/>
    <property type="match status" value="3"/>
</dbReference>
<gene>
    <name evidence="20" type="ORF">E3N88_23005</name>
</gene>
<dbReference type="PROSITE" id="PS50011">
    <property type="entry name" value="PROTEIN_KINASE_DOM"/>
    <property type="match status" value="3"/>
</dbReference>
<dbReference type="InterPro" id="IPR050823">
    <property type="entry name" value="Plant_Ser_Thr_Prot_Kinase"/>
</dbReference>
<comment type="caution">
    <text evidence="20">The sequence shown here is derived from an EMBL/GenBank/DDBJ whole genome shotgun (WGS) entry which is preliminary data.</text>
</comment>
<reference evidence="20 21" key="1">
    <citation type="submission" date="2019-05" db="EMBL/GenBank/DDBJ databases">
        <title>Mikania micrantha, genome provides insights into the molecular mechanism of rapid growth.</title>
        <authorList>
            <person name="Liu B."/>
        </authorList>
    </citation>
    <scope>NUCLEOTIDE SEQUENCE [LARGE SCALE GENOMIC DNA]</scope>
    <source>
        <strain evidence="20">NLD-2019</strain>
        <tissue evidence="20">Leaf</tissue>
    </source>
</reference>
<evidence type="ECO:0000256" key="2">
    <source>
        <dbReference type="ARBA" id="ARBA00008536"/>
    </source>
</evidence>
<evidence type="ECO:0000256" key="4">
    <source>
        <dbReference type="ARBA" id="ARBA00012513"/>
    </source>
</evidence>
<keyword evidence="14" id="KW-0472">Membrane</keyword>
<keyword evidence="8" id="KW-0812">Transmembrane</keyword>
<evidence type="ECO:0000256" key="3">
    <source>
        <dbReference type="ARBA" id="ARBA00010217"/>
    </source>
</evidence>
<dbReference type="Gene3D" id="1.10.510.10">
    <property type="entry name" value="Transferase(Phosphotransferase) domain 1"/>
    <property type="match status" value="4"/>
</dbReference>
<keyword evidence="6" id="KW-0723">Serine/threonine-protein kinase</keyword>
<keyword evidence="16" id="KW-0325">Glycoprotein</keyword>
<dbReference type="FunFam" id="3.30.200.20:FF:000228">
    <property type="entry name" value="Serine/threonine-protein kinase BIK1"/>
    <property type="match status" value="2"/>
</dbReference>
<feature type="domain" description="Protein kinase" evidence="19">
    <location>
        <begin position="995"/>
        <end position="1228"/>
    </location>
</feature>